<name>A0AAV4N650_CAEEX</name>
<reference evidence="1 2" key="1">
    <citation type="submission" date="2021-06" db="EMBL/GenBank/DDBJ databases">
        <title>Caerostris extrusa draft genome.</title>
        <authorList>
            <person name="Kono N."/>
            <person name="Arakawa K."/>
        </authorList>
    </citation>
    <scope>NUCLEOTIDE SEQUENCE [LARGE SCALE GENOMIC DNA]</scope>
</reference>
<proteinExistence type="predicted"/>
<protein>
    <submittedName>
        <fullName evidence="1">Uncharacterized protein</fullName>
    </submittedName>
</protein>
<sequence>MTFLNLAKIKHPPYCSRGGNYDSQCTTAAEETTTMNLFATRRNKPANKRPRLESPRLQNQSLFLDYKEEKYEKAGIFPLKGILESASTLALFQQE</sequence>
<keyword evidence="2" id="KW-1185">Reference proteome</keyword>
<dbReference type="EMBL" id="BPLR01002939">
    <property type="protein sequence ID" value="GIX79458.1"/>
    <property type="molecule type" value="Genomic_DNA"/>
</dbReference>
<gene>
    <name evidence="1" type="ORF">CEXT_603361</name>
</gene>
<comment type="caution">
    <text evidence="1">The sequence shown here is derived from an EMBL/GenBank/DDBJ whole genome shotgun (WGS) entry which is preliminary data.</text>
</comment>
<dbReference type="AlphaFoldDB" id="A0AAV4N650"/>
<accession>A0AAV4N650</accession>
<evidence type="ECO:0000313" key="2">
    <source>
        <dbReference type="Proteomes" id="UP001054945"/>
    </source>
</evidence>
<dbReference type="Proteomes" id="UP001054945">
    <property type="component" value="Unassembled WGS sequence"/>
</dbReference>
<evidence type="ECO:0000313" key="1">
    <source>
        <dbReference type="EMBL" id="GIX79458.1"/>
    </source>
</evidence>
<organism evidence="1 2">
    <name type="scientific">Caerostris extrusa</name>
    <name type="common">Bark spider</name>
    <name type="synonym">Caerostris bankana</name>
    <dbReference type="NCBI Taxonomy" id="172846"/>
    <lineage>
        <taxon>Eukaryota</taxon>
        <taxon>Metazoa</taxon>
        <taxon>Ecdysozoa</taxon>
        <taxon>Arthropoda</taxon>
        <taxon>Chelicerata</taxon>
        <taxon>Arachnida</taxon>
        <taxon>Araneae</taxon>
        <taxon>Araneomorphae</taxon>
        <taxon>Entelegynae</taxon>
        <taxon>Araneoidea</taxon>
        <taxon>Araneidae</taxon>
        <taxon>Caerostris</taxon>
    </lineage>
</organism>